<proteinExistence type="predicted"/>
<reference evidence="1 2" key="1">
    <citation type="submission" date="2019-08" db="EMBL/GenBank/DDBJ databases">
        <title>Genomes of Antarctic Bizionia species.</title>
        <authorList>
            <person name="Bowman J.P."/>
        </authorList>
    </citation>
    <scope>NUCLEOTIDE SEQUENCE [LARGE SCALE GENOMIC DNA]</scope>
    <source>
        <strain evidence="1 2">IC164</strain>
    </source>
</reference>
<dbReference type="Gene3D" id="3.40.50.150">
    <property type="entry name" value="Vaccinia Virus protein VP39"/>
    <property type="match status" value="1"/>
</dbReference>
<evidence type="ECO:0008006" key="3">
    <source>
        <dbReference type="Google" id="ProtNLM"/>
    </source>
</evidence>
<dbReference type="Proteomes" id="UP000323621">
    <property type="component" value="Unassembled WGS sequence"/>
</dbReference>
<comment type="caution">
    <text evidence="1">The sequence shown here is derived from an EMBL/GenBank/DDBJ whole genome shotgun (WGS) entry which is preliminary data.</text>
</comment>
<organism evidence="1 2">
    <name type="scientific">Bizionia gelidisalsuginis</name>
    <dbReference type="NCBI Taxonomy" id="291188"/>
    <lineage>
        <taxon>Bacteria</taxon>
        <taxon>Pseudomonadati</taxon>
        <taxon>Bacteroidota</taxon>
        <taxon>Flavobacteriia</taxon>
        <taxon>Flavobacteriales</taxon>
        <taxon>Flavobacteriaceae</taxon>
        <taxon>Bizionia</taxon>
    </lineage>
</organism>
<name>A0ABY3MDK5_9FLAO</name>
<sequence length="240" mass="27978">MISKIKKIIKENRNFQKQQVTLLKELDWANTYHDSIRGKAWLENLSLNVGRWAGNYSFFYVLNRVLYDYKPKRILEMGLGESTKFISSYLEHYLLESSHVVIEHDINWKKTYLQAQSTSTRTTIEICPLEQKTINNHPTNSYKGIANTITTKFDLYVIDGPFGSSHYSRYDIVHLMDQFSKRDEFIIILDDYNRLGEQETAKDLLSILNDKKIKTHTAVYAGSKSVLIIATEKYKFVTSL</sequence>
<evidence type="ECO:0000313" key="2">
    <source>
        <dbReference type="Proteomes" id="UP000323621"/>
    </source>
</evidence>
<dbReference type="InterPro" id="IPR029063">
    <property type="entry name" value="SAM-dependent_MTases_sf"/>
</dbReference>
<gene>
    <name evidence="1" type="ORF">ES677_02225</name>
</gene>
<dbReference type="RefSeq" id="WP_148380312.1">
    <property type="nucleotide sequence ID" value="NZ_VSKN01000002.1"/>
</dbReference>
<evidence type="ECO:0000313" key="1">
    <source>
        <dbReference type="EMBL" id="TYC17016.1"/>
    </source>
</evidence>
<dbReference type="EMBL" id="VSKN01000002">
    <property type="protein sequence ID" value="TYC17016.1"/>
    <property type="molecule type" value="Genomic_DNA"/>
</dbReference>
<protein>
    <recommendedName>
        <fullName evidence="3">Class I SAM-dependent methyltransferase</fullName>
    </recommendedName>
</protein>
<keyword evidence="2" id="KW-1185">Reference proteome</keyword>
<accession>A0ABY3MDK5</accession>